<dbReference type="Gene3D" id="1.10.287.130">
    <property type="match status" value="1"/>
</dbReference>
<dbReference type="GO" id="GO:0005886">
    <property type="term" value="C:plasma membrane"/>
    <property type="evidence" value="ECO:0007669"/>
    <property type="project" value="UniProtKB-SubCell"/>
</dbReference>
<evidence type="ECO:0000256" key="2">
    <source>
        <dbReference type="ARBA" id="ARBA00022475"/>
    </source>
</evidence>
<evidence type="ECO:0000313" key="9">
    <source>
        <dbReference type="EMBL" id="KAG5191661.1"/>
    </source>
</evidence>
<evidence type="ECO:0000256" key="1">
    <source>
        <dbReference type="ARBA" id="ARBA00004651"/>
    </source>
</evidence>
<dbReference type="SMART" id="SM00388">
    <property type="entry name" value="HisKA"/>
    <property type="match status" value="1"/>
</dbReference>
<feature type="domain" description="Histidine kinase" evidence="8">
    <location>
        <begin position="411"/>
        <end position="534"/>
    </location>
</feature>
<reference evidence="9" key="1">
    <citation type="submission" date="2021-02" db="EMBL/GenBank/DDBJ databases">
        <title>First Annotated Genome of the Yellow-green Alga Tribonema minus.</title>
        <authorList>
            <person name="Mahan K.M."/>
        </authorList>
    </citation>
    <scope>NUCLEOTIDE SEQUENCE</scope>
    <source>
        <strain evidence="9">UTEX B ZZ1240</strain>
    </source>
</reference>
<dbReference type="PANTHER" id="PTHR43547:SF2">
    <property type="entry name" value="HYBRID SIGNAL TRANSDUCTION HISTIDINE KINASE C"/>
    <property type="match status" value="1"/>
</dbReference>
<dbReference type="GO" id="GO:0000155">
    <property type="term" value="F:phosphorelay sensor kinase activity"/>
    <property type="evidence" value="ECO:0007669"/>
    <property type="project" value="InterPro"/>
</dbReference>
<evidence type="ECO:0000256" key="6">
    <source>
        <dbReference type="ARBA" id="ARBA00023136"/>
    </source>
</evidence>
<accession>A0A835ZDC1</accession>
<comment type="caution">
    <text evidence="9">The sequence shown here is derived from an EMBL/GenBank/DDBJ whole genome shotgun (WGS) entry which is preliminary data.</text>
</comment>
<evidence type="ECO:0000256" key="7">
    <source>
        <dbReference type="SAM" id="Phobius"/>
    </source>
</evidence>
<dbReference type="InterPro" id="IPR007895">
    <property type="entry name" value="MASE1"/>
</dbReference>
<feature type="transmembrane region" description="Helical" evidence="7">
    <location>
        <begin position="103"/>
        <end position="120"/>
    </location>
</feature>
<dbReference type="InterPro" id="IPR005467">
    <property type="entry name" value="His_kinase_dom"/>
</dbReference>
<dbReference type="PROSITE" id="PS50109">
    <property type="entry name" value="HIS_KIN"/>
    <property type="match status" value="1"/>
</dbReference>
<dbReference type="Pfam" id="PF05231">
    <property type="entry name" value="MASE1"/>
    <property type="match status" value="1"/>
</dbReference>
<feature type="transmembrane region" description="Helical" evidence="7">
    <location>
        <begin position="126"/>
        <end position="147"/>
    </location>
</feature>
<feature type="transmembrane region" description="Helical" evidence="7">
    <location>
        <begin position="294"/>
        <end position="315"/>
    </location>
</feature>
<sequence>MVAHRRQDPRPGGGQAAGAASVEIQLPAAELGKRCSGGKAGGDKSGKAAYLRRLALMVLHFGLYYATARLGLLMIISYVSLFWCGNGITFVFLFFAPLWEWPLYLVGATAALFLACLGFESNGLVLALAMCNVLELIGGGVLFRLLLKQLKLDPMVIGHERSLVPLMACTILPSMVAALPGALAVERWYPDCSMWQPYASWAFAHSTGNYTTAYLILVIRKSIFEETGKGAPSRQLLHIMKNRLTGMNRSTLRPAMEYCVCLAIMGFIFLSNMVPVAGLLLFPVLGWVSLRFSQMLSAVMVSWTTMVVIVSMILGRRMWLDFDRHPGEADDERATLANMLIMHTTLFLAVLTTQFVSINIQAKNRALQHIRSSAAEKQAFFQHIRSSAAEKQAFFQHIRSSTTEKQAFFQHVSHEFRTPLSVIIGFCEALEASPLDRQQQEQLQCMSNAGNMLSKIVDDLLELFRMEVGSAKLHLERTELVPFFFNCCRVSFRALEDVPRIVMLDQTRLQQIMYNLGSNAVKYSNAGHVSILLSRVAPKKREGACKCGETAVAGKQANGKSAAKSCTDDATADDATAVLLLAAALRLPPCPWAKRPWFTPGPQAPPCMHSPLLCWRCRGGRGDGGVPLQSFTVWRKEEIVGGDVIVAREEWGCASLGADTTVGSAAATLTDVLVTAVESVLVTGVAAMSLPDVIAAIELGVNAADTPVVTAALDAKGVRLPKLKAVLHHTLQ</sequence>
<feature type="transmembrane region" description="Helical" evidence="7">
    <location>
        <begin position="163"/>
        <end position="183"/>
    </location>
</feature>
<keyword evidence="5 7" id="KW-1133">Transmembrane helix</keyword>
<organism evidence="9 10">
    <name type="scientific">Tribonema minus</name>
    <dbReference type="NCBI Taxonomy" id="303371"/>
    <lineage>
        <taxon>Eukaryota</taxon>
        <taxon>Sar</taxon>
        <taxon>Stramenopiles</taxon>
        <taxon>Ochrophyta</taxon>
        <taxon>PX clade</taxon>
        <taxon>Xanthophyceae</taxon>
        <taxon>Tribonematales</taxon>
        <taxon>Tribonemataceae</taxon>
        <taxon>Tribonema</taxon>
    </lineage>
</organism>
<evidence type="ECO:0000259" key="8">
    <source>
        <dbReference type="PROSITE" id="PS50109"/>
    </source>
</evidence>
<evidence type="ECO:0000313" key="10">
    <source>
        <dbReference type="Proteomes" id="UP000664859"/>
    </source>
</evidence>
<feature type="transmembrane region" description="Helical" evidence="7">
    <location>
        <begin position="336"/>
        <end position="356"/>
    </location>
</feature>
<keyword evidence="6 7" id="KW-0472">Membrane</keyword>
<comment type="subcellular location">
    <subcellularLocation>
        <location evidence="1">Cell membrane</location>
        <topology evidence="1">Multi-pass membrane protein</topology>
    </subcellularLocation>
</comment>
<feature type="transmembrane region" description="Helical" evidence="7">
    <location>
        <begin position="72"/>
        <end position="96"/>
    </location>
</feature>
<dbReference type="OrthoDB" id="207061at2759"/>
<evidence type="ECO:0000256" key="4">
    <source>
        <dbReference type="ARBA" id="ARBA00022692"/>
    </source>
</evidence>
<dbReference type="AlphaFoldDB" id="A0A835ZDC1"/>
<evidence type="ECO:0000256" key="5">
    <source>
        <dbReference type="ARBA" id="ARBA00022989"/>
    </source>
</evidence>
<name>A0A835ZDC1_9STRA</name>
<dbReference type="Proteomes" id="UP000664859">
    <property type="component" value="Unassembled WGS sequence"/>
</dbReference>
<feature type="transmembrane region" description="Helical" evidence="7">
    <location>
        <begin position="258"/>
        <end position="282"/>
    </location>
</feature>
<proteinExistence type="predicted"/>
<gene>
    <name evidence="9" type="ORF">JKP88DRAFT_251339</name>
</gene>
<keyword evidence="10" id="KW-1185">Reference proteome</keyword>
<dbReference type="PANTHER" id="PTHR43547">
    <property type="entry name" value="TWO-COMPONENT HISTIDINE KINASE"/>
    <property type="match status" value="1"/>
</dbReference>
<dbReference type="SUPFAM" id="SSF47384">
    <property type="entry name" value="Homodimeric domain of signal transducing histidine kinase"/>
    <property type="match status" value="1"/>
</dbReference>
<keyword evidence="4 7" id="KW-0812">Transmembrane</keyword>
<dbReference type="InterPro" id="IPR036890">
    <property type="entry name" value="HATPase_C_sf"/>
</dbReference>
<keyword evidence="2" id="KW-1003">Cell membrane</keyword>
<dbReference type="InterPro" id="IPR036097">
    <property type="entry name" value="HisK_dim/P_sf"/>
</dbReference>
<dbReference type="EMBL" id="JAFCMP010000016">
    <property type="protein sequence ID" value="KAG5191661.1"/>
    <property type="molecule type" value="Genomic_DNA"/>
</dbReference>
<dbReference type="CDD" id="cd00082">
    <property type="entry name" value="HisKA"/>
    <property type="match status" value="1"/>
</dbReference>
<dbReference type="InterPro" id="IPR003661">
    <property type="entry name" value="HisK_dim/P_dom"/>
</dbReference>
<protein>
    <recommendedName>
        <fullName evidence="8">Histidine kinase domain-containing protein</fullName>
    </recommendedName>
</protein>
<evidence type="ECO:0000256" key="3">
    <source>
        <dbReference type="ARBA" id="ARBA00022553"/>
    </source>
</evidence>
<dbReference type="SUPFAM" id="SSF55874">
    <property type="entry name" value="ATPase domain of HSP90 chaperone/DNA topoisomerase II/histidine kinase"/>
    <property type="match status" value="1"/>
</dbReference>
<keyword evidence="3" id="KW-0597">Phosphoprotein</keyword>
<dbReference type="Pfam" id="PF00512">
    <property type="entry name" value="HisKA"/>
    <property type="match status" value="1"/>
</dbReference>